<evidence type="ECO:0000259" key="3">
    <source>
        <dbReference type="PROSITE" id="PS51677"/>
    </source>
</evidence>
<dbReference type="PROSITE" id="PS51677">
    <property type="entry name" value="NODB"/>
    <property type="match status" value="1"/>
</dbReference>
<keyword evidence="2" id="KW-0378">Hydrolase</keyword>
<evidence type="ECO:0000313" key="4">
    <source>
        <dbReference type="EMBL" id="MBW2961850.1"/>
    </source>
</evidence>
<evidence type="ECO:0000256" key="1">
    <source>
        <dbReference type="ARBA" id="ARBA00022723"/>
    </source>
</evidence>
<accession>A0ABS6W1X5</accession>
<dbReference type="InterPro" id="IPR050248">
    <property type="entry name" value="Polysacc_deacetylase_ArnD"/>
</dbReference>
<evidence type="ECO:0000256" key="2">
    <source>
        <dbReference type="ARBA" id="ARBA00022801"/>
    </source>
</evidence>
<feature type="domain" description="NodB homology" evidence="3">
    <location>
        <begin position="27"/>
        <end position="203"/>
    </location>
</feature>
<dbReference type="EMBL" id="JAHWDF010000008">
    <property type="protein sequence ID" value="MBW2961850.1"/>
    <property type="molecule type" value="Genomic_DNA"/>
</dbReference>
<protein>
    <submittedName>
        <fullName evidence="4">Polysaccharide deacetylase family protein</fullName>
    </submittedName>
</protein>
<dbReference type="Proteomes" id="UP000719267">
    <property type="component" value="Unassembled WGS sequence"/>
</dbReference>
<reference evidence="4 5" key="1">
    <citation type="submission" date="2021-07" db="EMBL/GenBank/DDBJ databases">
        <title>Mesonia aestuariivivens sp. nov., isolated from a tidal flat.</title>
        <authorList>
            <person name="Kim Y.-O."/>
            <person name="Yoon J.-H."/>
        </authorList>
    </citation>
    <scope>NUCLEOTIDE SEQUENCE [LARGE SCALE GENOMIC DNA]</scope>
    <source>
        <strain evidence="4 5">JHPTF-M18</strain>
    </source>
</reference>
<dbReference type="PANTHER" id="PTHR10587:SF133">
    <property type="entry name" value="CHITIN DEACETYLASE 1-RELATED"/>
    <property type="match status" value="1"/>
</dbReference>
<keyword evidence="5" id="KW-1185">Reference proteome</keyword>
<dbReference type="CDD" id="cd10917">
    <property type="entry name" value="CE4_NodB_like_6s_7s"/>
    <property type="match status" value="1"/>
</dbReference>
<gene>
    <name evidence="4" type="ORF">KW502_08565</name>
</gene>
<keyword evidence="1" id="KW-0479">Metal-binding</keyword>
<organism evidence="4 5">
    <name type="scientific">Mesonia aestuariivivens</name>
    <dbReference type="NCBI Taxonomy" id="2796128"/>
    <lineage>
        <taxon>Bacteria</taxon>
        <taxon>Pseudomonadati</taxon>
        <taxon>Bacteroidota</taxon>
        <taxon>Flavobacteriia</taxon>
        <taxon>Flavobacteriales</taxon>
        <taxon>Flavobacteriaceae</taxon>
        <taxon>Mesonia</taxon>
    </lineage>
</organism>
<dbReference type="RefSeq" id="WP_219040141.1">
    <property type="nucleotide sequence ID" value="NZ_JAHWDF010000008.1"/>
</dbReference>
<dbReference type="PANTHER" id="PTHR10587">
    <property type="entry name" value="GLYCOSYL TRANSFERASE-RELATED"/>
    <property type="match status" value="1"/>
</dbReference>
<dbReference type="InterPro" id="IPR002509">
    <property type="entry name" value="NODB_dom"/>
</dbReference>
<name>A0ABS6W1X5_9FLAO</name>
<sequence>MKWFNRSVFLLKKLYPKRVWSIKTSSKVIYLTFDDGPIPEVTPWVLKMLTKYNAKATFFCIGENVEKNRGIFNQVKANGHSIGNHTYNHLNSKKNNTKNYLNNIKLFEDLKLKTNLFRPPYGNCKTSEARQLLNRGYKIIMWSVISEDYDKDVNPQQCLQTVTSLSKAGSIIVFHDSLKAEKNLRYTLPKVLEYYSKKGFTFKALPVNAAALKR</sequence>
<dbReference type="Pfam" id="PF01522">
    <property type="entry name" value="Polysacc_deac_1"/>
    <property type="match status" value="1"/>
</dbReference>
<comment type="caution">
    <text evidence="4">The sequence shown here is derived from an EMBL/GenBank/DDBJ whole genome shotgun (WGS) entry which is preliminary data.</text>
</comment>
<evidence type="ECO:0000313" key="5">
    <source>
        <dbReference type="Proteomes" id="UP000719267"/>
    </source>
</evidence>
<proteinExistence type="predicted"/>